<feature type="domain" description="N-acetyltransferase" evidence="1">
    <location>
        <begin position="13"/>
        <end position="155"/>
    </location>
</feature>
<comment type="caution">
    <text evidence="2">The sequence shown here is derived from an EMBL/GenBank/DDBJ whole genome shotgun (WGS) entry which is preliminary data.</text>
</comment>
<dbReference type="EMBL" id="BPFZ01000010">
    <property type="protein sequence ID" value="GIU67550.1"/>
    <property type="molecule type" value="Genomic_DNA"/>
</dbReference>
<evidence type="ECO:0000259" key="1">
    <source>
        <dbReference type="Pfam" id="PF13302"/>
    </source>
</evidence>
<dbReference type="InterPro" id="IPR016181">
    <property type="entry name" value="Acyl_CoA_acyltransferase"/>
</dbReference>
<dbReference type="Pfam" id="PF13302">
    <property type="entry name" value="Acetyltransf_3"/>
    <property type="match status" value="1"/>
</dbReference>
<protein>
    <submittedName>
        <fullName evidence="2">N-acetyltransferase</fullName>
    </submittedName>
</protein>
<dbReference type="InterPro" id="IPR051531">
    <property type="entry name" value="N-acetyltransferase"/>
</dbReference>
<evidence type="ECO:0000313" key="3">
    <source>
        <dbReference type="Proteomes" id="UP001161064"/>
    </source>
</evidence>
<evidence type="ECO:0000313" key="2">
    <source>
        <dbReference type="EMBL" id="GIU67550.1"/>
    </source>
</evidence>
<dbReference type="PANTHER" id="PTHR43792">
    <property type="entry name" value="GNAT FAMILY, PUTATIVE (AFU_ORTHOLOGUE AFUA_3G00765)-RELATED-RELATED"/>
    <property type="match status" value="1"/>
</dbReference>
<dbReference type="Proteomes" id="UP001161064">
    <property type="component" value="Unassembled WGS sequence"/>
</dbReference>
<keyword evidence="3" id="KW-1185">Reference proteome</keyword>
<dbReference type="SUPFAM" id="SSF55729">
    <property type="entry name" value="Acyl-CoA N-acyltransferases (Nat)"/>
    <property type="match status" value="1"/>
</dbReference>
<gene>
    <name evidence="2" type="ORF">PsB1_1704</name>
</gene>
<sequence>MLTSAPTLTTPNLLLRAHNRQDYDRLAAMWAEPLVFKHIGGRASTAQDAWFRLLRYMGHWQVMGYGYWAVCERESGLYIGDVGLADHKRGLHPDFDGAPEAGWVIRPEVAGKGYATEATGAILAWFEKSHGPQRTVCMIEKSHSASIKVASKLGYERFTEITTGQDPISLFQRL</sequence>
<reference evidence="2" key="2">
    <citation type="journal article" date="2023" name="ISME Commun">
        <title>Characterization of a bloom-associated alphaproteobacterial lineage, 'Candidatus Phycosocius': insights into freshwater algal-bacterial interactions.</title>
        <authorList>
            <person name="Tanabe Y."/>
            <person name="Yamaguchi H."/>
            <person name="Yoshida M."/>
            <person name="Kai A."/>
            <person name="Okazaki Y."/>
        </authorList>
    </citation>
    <scope>NUCLEOTIDE SEQUENCE</scope>
    <source>
        <strain evidence="2">BOTRYCO-1</strain>
    </source>
</reference>
<reference evidence="2" key="1">
    <citation type="submission" date="2021-05" db="EMBL/GenBank/DDBJ databases">
        <authorList>
            <person name="Tanabe Y."/>
        </authorList>
    </citation>
    <scope>NUCLEOTIDE SEQUENCE</scope>
    <source>
        <strain evidence="2">BOTRYCO-1</strain>
    </source>
</reference>
<name>A0ABQ4PXA7_9PROT</name>
<dbReference type="PANTHER" id="PTHR43792:SF16">
    <property type="entry name" value="N-ACETYLTRANSFERASE DOMAIN-CONTAINING PROTEIN"/>
    <property type="match status" value="1"/>
</dbReference>
<proteinExistence type="predicted"/>
<dbReference type="InterPro" id="IPR000182">
    <property type="entry name" value="GNAT_dom"/>
</dbReference>
<dbReference type="RefSeq" id="WP_284360483.1">
    <property type="nucleotide sequence ID" value="NZ_BPFZ01000010.1"/>
</dbReference>
<accession>A0ABQ4PXA7</accession>
<dbReference type="Gene3D" id="3.40.630.30">
    <property type="match status" value="1"/>
</dbReference>
<organism evidence="2 3">
    <name type="scientific">Candidatus Phycosocius spiralis</name>
    <dbReference type="NCBI Taxonomy" id="2815099"/>
    <lineage>
        <taxon>Bacteria</taxon>
        <taxon>Pseudomonadati</taxon>
        <taxon>Pseudomonadota</taxon>
        <taxon>Alphaproteobacteria</taxon>
        <taxon>Caulobacterales</taxon>
        <taxon>Caulobacterales incertae sedis</taxon>
        <taxon>Candidatus Phycosocius</taxon>
    </lineage>
</organism>